<keyword evidence="6" id="KW-1185">Reference proteome</keyword>
<feature type="domain" description="BCNT-C" evidence="4">
    <location>
        <begin position="178"/>
        <end position="259"/>
    </location>
</feature>
<dbReference type="GO" id="GO:0000812">
    <property type="term" value="C:Swr1 complex"/>
    <property type="evidence" value="ECO:0007669"/>
    <property type="project" value="TreeGrafter"/>
</dbReference>
<feature type="region of interest" description="Disordered" evidence="3">
    <location>
        <begin position="101"/>
        <end position="195"/>
    </location>
</feature>
<feature type="compositionally biased region" description="Acidic residues" evidence="3">
    <location>
        <begin position="1"/>
        <end position="10"/>
    </location>
</feature>
<name>A0A9P7UVM6_9AGAR</name>
<evidence type="ECO:0000256" key="3">
    <source>
        <dbReference type="SAM" id="MobiDB-lite"/>
    </source>
</evidence>
<dbReference type="AlphaFoldDB" id="A0A9P7UVM6"/>
<dbReference type="EMBL" id="CM032183">
    <property type="protein sequence ID" value="KAG7095808.1"/>
    <property type="molecule type" value="Genomic_DNA"/>
</dbReference>
<feature type="compositionally biased region" description="Basic and acidic residues" evidence="3">
    <location>
        <begin position="107"/>
        <end position="125"/>
    </location>
</feature>
<dbReference type="InterPro" id="IPR027124">
    <property type="entry name" value="Swc5/CFDP1/2"/>
</dbReference>
<dbReference type="GeneID" id="66075584"/>
<dbReference type="Proteomes" id="UP001049176">
    <property type="component" value="Chromosome 3"/>
</dbReference>
<accession>A0A9P7UVM6</accession>
<comment type="similarity">
    <text evidence="1">Belongs to the SWC5 family.</text>
</comment>
<evidence type="ECO:0000259" key="4">
    <source>
        <dbReference type="PROSITE" id="PS51279"/>
    </source>
</evidence>
<evidence type="ECO:0000313" key="6">
    <source>
        <dbReference type="Proteomes" id="UP001049176"/>
    </source>
</evidence>
<feature type="region of interest" description="Disordered" evidence="3">
    <location>
        <begin position="1"/>
        <end position="52"/>
    </location>
</feature>
<evidence type="ECO:0000256" key="1">
    <source>
        <dbReference type="ARBA" id="ARBA00010465"/>
    </source>
</evidence>
<evidence type="ECO:0000256" key="2">
    <source>
        <dbReference type="ARBA" id="ARBA00019138"/>
    </source>
</evidence>
<dbReference type="Pfam" id="PF07572">
    <property type="entry name" value="BCNT"/>
    <property type="match status" value="1"/>
</dbReference>
<comment type="caution">
    <text evidence="5">The sequence shown here is derived from an EMBL/GenBank/DDBJ whole genome shotgun (WGS) entry which is preliminary data.</text>
</comment>
<dbReference type="KEGG" id="more:E1B28_006508"/>
<dbReference type="PANTHER" id="PTHR48407">
    <property type="entry name" value="CRANIOFACIAL DEVELOPMENT PROTEIN 1"/>
    <property type="match status" value="1"/>
</dbReference>
<evidence type="ECO:0000313" key="5">
    <source>
        <dbReference type="EMBL" id="KAG7095808.1"/>
    </source>
</evidence>
<feature type="compositionally biased region" description="Low complexity" evidence="3">
    <location>
        <begin position="182"/>
        <end position="193"/>
    </location>
</feature>
<feature type="compositionally biased region" description="Acidic residues" evidence="3">
    <location>
        <begin position="17"/>
        <end position="30"/>
    </location>
</feature>
<sequence>MPESDSDDDKDYVPPIDDPESSSSDEEDELEFKCAKVTSKSPSAEEDEEARNLARENAWKSFQDSLATNSSVSPAEVVSKKWVKIERRHLFAGEEVVEVVEVPEDSIDAKKWPRWSPPDEHKLEESAPNCRSPVHDSSEPSGSSVLPRTIPANTPEPVAQPNALTSNPTSIAKRPGPRKSRTTLASLPSSSTPKKITILEKSAMVWRSHVGLQQEPGLKDELEANRRGGGYLEKVEFLERVHERKEDVLERSKGTKRKR</sequence>
<dbReference type="InterPro" id="IPR011421">
    <property type="entry name" value="BCNT-C"/>
</dbReference>
<dbReference type="PROSITE" id="PS51279">
    <property type="entry name" value="BCNT_C"/>
    <property type="match status" value="1"/>
</dbReference>
<dbReference type="OrthoDB" id="445677at2759"/>
<reference evidence="5" key="1">
    <citation type="journal article" date="2021" name="Genome Biol. Evol.">
        <title>The assembled and annotated genome of the fairy-ring fungus Marasmius oreades.</title>
        <authorList>
            <person name="Hiltunen M."/>
            <person name="Ament-Velasquez S.L."/>
            <person name="Johannesson H."/>
        </authorList>
    </citation>
    <scope>NUCLEOTIDE SEQUENCE</scope>
    <source>
        <strain evidence="5">03SP1</strain>
    </source>
</reference>
<proteinExistence type="inferred from homology"/>
<dbReference type="PANTHER" id="PTHR48407:SF1">
    <property type="entry name" value="CRANIOFACIAL DEVELOPMENT PROTEIN 1"/>
    <property type="match status" value="1"/>
</dbReference>
<dbReference type="RefSeq" id="XP_043012278.1">
    <property type="nucleotide sequence ID" value="XM_043151185.1"/>
</dbReference>
<organism evidence="5 6">
    <name type="scientific">Marasmius oreades</name>
    <name type="common">fairy-ring Marasmius</name>
    <dbReference type="NCBI Taxonomy" id="181124"/>
    <lineage>
        <taxon>Eukaryota</taxon>
        <taxon>Fungi</taxon>
        <taxon>Dikarya</taxon>
        <taxon>Basidiomycota</taxon>
        <taxon>Agaricomycotina</taxon>
        <taxon>Agaricomycetes</taxon>
        <taxon>Agaricomycetidae</taxon>
        <taxon>Agaricales</taxon>
        <taxon>Marasmiineae</taxon>
        <taxon>Marasmiaceae</taxon>
        <taxon>Marasmius</taxon>
    </lineage>
</organism>
<gene>
    <name evidence="5" type="ORF">E1B28_006508</name>
</gene>
<protein>
    <recommendedName>
        <fullName evidence="2">SWR1-complex protein 5</fullName>
    </recommendedName>
</protein>